<protein>
    <recommendedName>
        <fullName evidence="3">Phosphoribosylaminoimidazolesuccinocarboxamide synthase</fullName>
    </recommendedName>
</protein>
<name>A0A9X9S3U7_METOG</name>
<dbReference type="AlphaFoldDB" id="A0A9X9S3U7"/>
<dbReference type="EMBL" id="CP113361">
    <property type="protein sequence ID" value="WAI01429.1"/>
    <property type="molecule type" value="Genomic_DNA"/>
</dbReference>
<evidence type="ECO:0000313" key="1">
    <source>
        <dbReference type="EMBL" id="WAI01429.1"/>
    </source>
</evidence>
<reference evidence="1" key="1">
    <citation type="submission" date="2022-11" db="EMBL/GenBank/DDBJ databases">
        <title>Complete genome sequence of Methanogenium organophilum DSM 3596.</title>
        <authorList>
            <person name="Chen S.-C."/>
            <person name="Lai S.-J."/>
            <person name="You Y.-T."/>
        </authorList>
    </citation>
    <scope>NUCLEOTIDE SEQUENCE</scope>
    <source>
        <strain evidence="1">DSM 3596</strain>
    </source>
</reference>
<organism evidence="1 2">
    <name type="scientific">Methanogenium organophilum</name>
    <dbReference type="NCBI Taxonomy" id="2199"/>
    <lineage>
        <taxon>Archaea</taxon>
        <taxon>Methanobacteriati</taxon>
        <taxon>Methanobacteriota</taxon>
        <taxon>Stenosarchaea group</taxon>
        <taxon>Methanomicrobia</taxon>
        <taxon>Methanomicrobiales</taxon>
        <taxon>Methanomicrobiaceae</taxon>
        <taxon>Methanogenium</taxon>
    </lineage>
</organism>
<dbReference type="KEGG" id="mou:OU421_00725"/>
<gene>
    <name evidence="1" type="ORF">OU421_00725</name>
</gene>
<accession>A0A9X9S3U7</accession>
<evidence type="ECO:0000313" key="2">
    <source>
        <dbReference type="Proteomes" id="UP001163096"/>
    </source>
</evidence>
<keyword evidence="2" id="KW-1185">Reference proteome</keyword>
<dbReference type="RefSeq" id="WP_268186659.1">
    <property type="nucleotide sequence ID" value="NZ_CP113361.1"/>
</dbReference>
<dbReference type="Proteomes" id="UP001163096">
    <property type="component" value="Chromosome"/>
</dbReference>
<sequence length="160" mass="18432">MNRDERTLIRNSTAEFLIFTATGGEESIEVRYGDETIWASQKMMVVLFGVDVRIISEHLKNIFETEELDQNSGIRKFRNTARDGKPIQYKILQPGCHHLGWLPREFKRAMQFCQWAIQVLREFAIKGNVLENTHPENNPRALTTGDFFANVSEHAPLCPP</sequence>
<dbReference type="GeneID" id="76833581"/>
<evidence type="ECO:0008006" key="3">
    <source>
        <dbReference type="Google" id="ProtNLM"/>
    </source>
</evidence>
<dbReference type="PANTHER" id="PTHR35810">
    <property type="entry name" value="CYTOPLASMIC PROTEIN-RELATED"/>
    <property type="match status" value="1"/>
</dbReference>
<dbReference type="PANTHER" id="PTHR35810:SF1">
    <property type="entry name" value="CYTOPLASMIC PROTEIN"/>
    <property type="match status" value="1"/>
</dbReference>
<proteinExistence type="predicted"/>